<sequence>MGKDLNKGSISLIGLTFITIAGVLPIIAPIEVAAFISDAGGAAIWPVILGYLLFLAVSLPILEYTRLVSFSGGYYGLAEIGFGKTVGKFTALCNYLFYNSWQMANAFFIGWLIVDTLYILYGIMLPCYDWIIISILTLFITFLITIQHPRNLSRILIIAILSSLILVIASALYVILKSPYNSLYYLNPSSSPSGFTGIALATAVVGFYTFTGYASPLFYSEEGIESRKNVWKAIYLGLTISAITIALVAYSEVISVPSSNLQVIGSSSMPQLVSWINYLPPIFLLMLNIIIAIISLIAFGGGSGAQARLLWAMSRDKFIKSEWINRLNKNNVPRNAALLNLIFALSIVLIASLLMMHYYGYNPNTVETAFYVAGTLSTILWYFHHFIPEMGYSLSCKNTRNLNFL</sequence>
<dbReference type="GeneID" id="10599769"/>
<dbReference type="GO" id="GO:0022857">
    <property type="term" value="F:transmembrane transporter activity"/>
    <property type="evidence" value="ECO:0007669"/>
    <property type="project" value="InterPro"/>
</dbReference>
<evidence type="ECO:0000256" key="5">
    <source>
        <dbReference type="ARBA" id="ARBA00023136"/>
    </source>
</evidence>
<feature type="transmembrane region" description="Helical" evidence="6">
    <location>
        <begin position="230"/>
        <end position="250"/>
    </location>
</feature>
<feature type="transmembrane region" description="Helical" evidence="6">
    <location>
        <begin position="195"/>
        <end position="218"/>
    </location>
</feature>
<dbReference type="InterPro" id="IPR002293">
    <property type="entry name" value="AA/rel_permease1"/>
</dbReference>
<keyword evidence="3 6" id="KW-0812">Transmembrane</keyword>
<dbReference type="InterPro" id="IPR050367">
    <property type="entry name" value="APC_superfamily"/>
</dbReference>
<organism evidence="7 8">
    <name type="scientific">Acidianus hospitalis (strain W1)</name>
    <dbReference type="NCBI Taxonomy" id="933801"/>
    <lineage>
        <taxon>Archaea</taxon>
        <taxon>Thermoproteota</taxon>
        <taxon>Thermoprotei</taxon>
        <taxon>Sulfolobales</taxon>
        <taxon>Sulfolobaceae</taxon>
        <taxon>Acidianus</taxon>
    </lineage>
</organism>
<dbReference type="GO" id="GO:0005886">
    <property type="term" value="C:plasma membrane"/>
    <property type="evidence" value="ECO:0007669"/>
    <property type="project" value="UniProtKB-SubCell"/>
</dbReference>
<evidence type="ECO:0000256" key="3">
    <source>
        <dbReference type="ARBA" id="ARBA00022692"/>
    </source>
</evidence>
<dbReference type="OrthoDB" id="44166at2157"/>
<dbReference type="AlphaFoldDB" id="F4B5C5"/>
<reference evidence="7 8" key="1">
    <citation type="journal article" date="2011" name="Extremophiles">
        <title>Genomic analysis of Acidianus hospitalis W1 a host for studying crenarchaeal virus and plasmid life cycles.</title>
        <authorList>
            <person name="You X.Y."/>
            <person name="Liu C."/>
            <person name="Wang S.Y."/>
            <person name="Jiang C.Y."/>
            <person name="Shah S.A."/>
            <person name="Prangishvili D."/>
            <person name="She Q."/>
            <person name="Liu S.J."/>
            <person name="Garrett R.A."/>
        </authorList>
    </citation>
    <scope>NUCLEOTIDE SEQUENCE [LARGE SCALE GENOMIC DNA]</scope>
    <source>
        <strain evidence="7 8">W1</strain>
    </source>
</reference>
<feature type="transmembrane region" description="Helical" evidence="6">
    <location>
        <begin position="12"/>
        <end position="36"/>
    </location>
</feature>
<keyword evidence="8" id="KW-1185">Reference proteome</keyword>
<dbReference type="Pfam" id="PF13520">
    <property type="entry name" value="AA_permease_2"/>
    <property type="match status" value="1"/>
</dbReference>
<name>F4B5C5_ACIHW</name>
<evidence type="ECO:0000256" key="1">
    <source>
        <dbReference type="ARBA" id="ARBA00004651"/>
    </source>
</evidence>
<feature type="transmembrane region" description="Helical" evidence="6">
    <location>
        <begin position="336"/>
        <end position="356"/>
    </location>
</feature>
<dbReference type="Gene3D" id="1.20.1740.10">
    <property type="entry name" value="Amino acid/polyamine transporter I"/>
    <property type="match status" value="1"/>
</dbReference>
<feature type="transmembrane region" description="Helical" evidence="6">
    <location>
        <begin position="155"/>
        <end position="175"/>
    </location>
</feature>
<accession>F4B5C5</accession>
<protein>
    <submittedName>
        <fullName evidence="7">Probable cationic amino acid permease</fullName>
    </submittedName>
</protein>
<dbReference type="Proteomes" id="UP000008458">
    <property type="component" value="Chromosome"/>
</dbReference>
<keyword evidence="2" id="KW-1003">Cell membrane</keyword>
<dbReference type="eggNOG" id="arCOG03652">
    <property type="taxonomic scope" value="Archaea"/>
</dbReference>
<evidence type="ECO:0000256" key="2">
    <source>
        <dbReference type="ARBA" id="ARBA00022475"/>
    </source>
</evidence>
<evidence type="ECO:0000256" key="6">
    <source>
        <dbReference type="SAM" id="Phobius"/>
    </source>
</evidence>
<evidence type="ECO:0000256" key="4">
    <source>
        <dbReference type="ARBA" id="ARBA00022989"/>
    </source>
</evidence>
<keyword evidence="4 6" id="KW-1133">Transmembrane helix</keyword>
<dbReference type="PIRSF" id="PIRSF006060">
    <property type="entry name" value="AA_transporter"/>
    <property type="match status" value="1"/>
</dbReference>
<dbReference type="STRING" id="933801.Ahos_0328"/>
<feature type="transmembrane region" description="Helical" evidence="6">
    <location>
        <begin position="278"/>
        <end position="299"/>
    </location>
</feature>
<comment type="subcellular location">
    <subcellularLocation>
        <location evidence="1">Cell membrane</location>
        <topology evidence="1">Multi-pass membrane protein</topology>
    </subcellularLocation>
</comment>
<dbReference type="PANTHER" id="PTHR42770">
    <property type="entry name" value="AMINO ACID TRANSPORTER-RELATED"/>
    <property type="match status" value="1"/>
</dbReference>
<gene>
    <name evidence="7" type="ordered locus">Ahos_0328</name>
</gene>
<reference key="2">
    <citation type="journal article" date="2011" name="Extremophiles">
        <title>Genomic analyses of Acidianus hospitalis W1 a host for studying crenarchaeal virus and plasmid life cycles.</title>
        <authorList>
            <person name="You X.Y."/>
            <person name="Liu C."/>
            <person name="Wang S.Y."/>
            <person name="Jiang C.Y."/>
            <person name="Shah S.A."/>
            <person name="Prangishvili D."/>
            <person name="Liu S.J."/>
            <person name="Garrett R.A."/>
        </authorList>
    </citation>
    <scope>NUCLEOTIDE SEQUENCE</scope>
    <source>
        <strain>W1</strain>
    </source>
</reference>
<keyword evidence="5 6" id="KW-0472">Membrane</keyword>
<feature type="transmembrane region" description="Helical" evidence="6">
    <location>
        <begin position="42"/>
        <end position="62"/>
    </location>
</feature>
<dbReference type="KEGG" id="aho:Ahos_0328"/>
<feature type="transmembrane region" description="Helical" evidence="6">
    <location>
        <begin position="106"/>
        <end position="124"/>
    </location>
</feature>
<dbReference type="EMBL" id="CP002535">
    <property type="protein sequence ID" value="AEE93219.1"/>
    <property type="molecule type" value="Genomic_DNA"/>
</dbReference>
<evidence type="ECO:0000313" key="8">
    <source>
        <dbReference type="Proteomes" id="UP000008458"/>
    </source>
</evidence>
<feature type="transmembrane region" description="Helical" evidence="6">
    <location>
        <begin position="368"/>
        <end position="387"/>
    </location>
</feature>
<dbReference type="HOGENOM" id="CLU_007946_20_3_2"/>
<dbReference type="PANTHER" id="PTHR42770:SF7">
    <property type="entry name" value="MEMBRANE PROTEIN"/>
    <property type="match status" value="1"/>
</dbReference>
<evidence type="ECO:0000313" key="7">
    <source>
        <dbReference type="EMBL" id="AEE93219.1"/>
    </source>
</evidence>
<feature type="transmembrane region" description="Helical" evidence="6">
    <location>
        <begin position="130"/>
        <end position="148"/>
    </location>
</feature>
<proteinExistence type="predicted"/>
<dbReference type="RefSeq" id="WP_013775135.1">
    <property type="nucleotide sequence ID" value="NC_015518.1"/>
</dbReference>